<keyword evidence="5" id="KW-0411">Iron-sulfur</keyword>
<accession>A0ABX8J524</accession>
<dbReference type="InterPro" id="IPR006638">
    <property type="entry name" value="Elp3/MiaA/NifB-like_rSAM"/>
</dbReference>
<dbReference type="CDD" id="cd01335">
    <property type="entry name" value="Radical_SAM"/>
    <property type="match status" value="1"/>
</dbReference>
<evidence type="ECO:0000256" key="3">
    <source>
        <dbReference type="ARBA" id="ARBA00022723"/>
    </source>
</evidence>
<dbReference type="InterPro" id="IPR051198">
    <property type="entry name" value="BchE-like"/>
</dbReference>
<keyword evidence="9" id="KW-1185">Reference proteome</keyword>
<dbReference type="PROSITE" id="PS51918">
    <property type="entry name" value="RADICAL_SAM"/>
    <property type="match status" value="1"/>
</dbReference>
<dbReference type="EMBL" id="CP076723">
    <property type="protein sequence ID" value="QWV93559.1"/>
    <property type="molecule type" value="Genomic_DNA"/>
</dbReference>
<keyword evidence="2" id="KW-0949">S-adenosyl-L-methionine</keyword>
<dbReference type="SFLD" id="SFLDG01123">
    <property type="entry name" value="methyltransferase_(Class_B)"/>
    <property type="match status" value="1"/>
</dbReference>
<sequence length="619" mass="67083">MKITLVAIHPHPSPQAVPLACAFLQEALLADQALQGSLQTAIAEFFLQDDAARCAREIARTTPELVAFSVYVWSRDHAVAVARELRMLLPDAILCAGGAEPTANPAGLLDEGVFDFIVRGEGEGTLVQAVRRIAAGGAPAGIAGIVLPGDAAAPLPSPLDLDSLPSPYLSGRLDPTVPGGALWQLSRGCDFACSFCFDHKGSGGVRRFAMERVEAELRLFARLQVPQVFVLDSTFNKDARRAKEILRLIRKVAPGIHFHFEVRSEFIDAEMAELFASITCSLQIGLQSADAAVLRAVGRGFDRDDFVNRAFLLNQSGAIFGFDLIYGLPGDTPELFRSSLDFALSLYPNHLDIFPLAVLPGTRLYGKAQALGVQHLEAPPYTVVATPGYTPEQLSRAGRLAAACDVFYSRGKAVAWFNSVVEALRLTPSAFLAAFADFLGERGEADIAEEEIWGLQRRFLEQIFRERKKAKLLPLALDLADYHHHYASALMAAPPTPPTPKQLRRLDPLQLPLALAASTTLARFSYEVLEILDAGEPDLAEFCACFNATGSCALIYPAHGEVCTESVSPPYFELLLALDGKQSARTLCRSTGLSEEEAREFLSFALAEGIVEPVARLHV</sequence>
<dbReference type="InterPro" id="IPR034466">
    <property type="entry name" value="Methyltransferase_Class_B"/>
</dbReference>
<organism evidence="8 9">
    <name type="scientific">Geomonas oryzisoli</name>
    <dbReference type="NCBI Taxonomy" id="2847992"/>
    <lineage>
        <taxon>Bacteria</taxon>
        <taxon>Pseudomonadati</taxon>
        <taxon>Thermodesulfobacteriota</taxon>
        <taxon>Desulfuromonadia</taxon>
        <taxon>Geobacterales</taxon>
        <taxon>Geobacteraceae</taxon>
        <taxon>Geomonas</taxon>
    </lineage>
</organism>
<feature type="domain" description="Radical SAM core" evidence="7">
    <location>
        <begin position="175"/>
        <end position="401"/>
    </location>
</feature>
<keyword evidence="3" id="KW-0479">Metal-binding</keyword>
<evidence type="ECO:0000259" key="7">
    <source>
        <dbReference type="PROSITE" id="PS51918"/>
    </source>
</evidence>
<dbReference type="SFLD" id="SFLDG01082">
    <property type="entry name" value="B12-binding_domain_containing"/>
    <property type="match status" value="1"/>
</dbReference>
<evidence type="ECO:0000259" key="6">
    <source>
        <dbReference type="PROSITE" id="PS51332"/>
    </source>
</evidence>
<evidence type="ECO:0000313" key="9">
    <source>
        <dbReference type="Proteomes" id="UP000683557"/>
    </source>
</evidence>
<dbReference type="Proteomes" id="UP000683557">
    <property type="component" value="Chromosome"/>
</dbReference>
<evidence type="ECO:0000256" key="2">
    <source>
        <dbReference type="ARBA" id="ARBA00022691"/>
    </source>
</evidence>
<gene>
    <name evidence="8" type="ORF">KP004_20770</name>
</gene>
<dbReference type="PANTHER" id="PTHR43409:SF16">
    <property type="entry name" value="SLR0320 PROTEIN"/>
    <property type="match status" value="1"/>
</dbReference>
<reference evidence="8 9" key="1">
    <citation type="submission" date="2021-06" db="EMBL/GenBank/DDBJ databases">
        <title>Gemonas diversity in paddy soil.</title>
        <authorList>
            <person name="Liu G."/>
        </authorList>
    </citation>
    <scope>NUCLEOTIDE SEQUENCE [LARGE SCALE GENOMIC DNA]</scope>
    <source>
        <strain evidence="8 9">RG10</strain>
    </source>
</reference>
<dbReference type="Pfam" id="PF02310">
    <property type="entry name" value="B12-binding"/>
    <property type="match status" value="1"/>
</dbReference>
<evidence type="ECO:0000256" key="4">
    <source>
        <dbReference type="ARBA" id="ARBA00023004"/>
    </source>
</evidence>
<feature type="domain" description="B12-binding" evidence="6">
    <location>
        <begin position="1"/>
        <end position="140"/>
    </location>
</feature>
<evidence type="ECO:0000256" key="1">
    <source>
        <dbReference type="ARBA" id="ARBA00001966"/>
    </source>
</evidence>
<keyword evidence="4" id="KW-0408">Iron</keyword>
<dbReference type="RefSeq" id="WP_216800294.1">
    <property type="nucleotide sequence ID" value="NZ_CP076723.1"/>
</dbReference>
<dbReference type="InterPro" id="IPR007197">
    <property type="entry name" value="rSAM"/>
</dbReference>
<dbReference type="PANTHER" id="PTHR43409">
    <property type="entry name" value="ANAEROBIC MAGNESIUM-PROTOPORPHYRIN IX MONOMETHYL ESTER CYCLASE-RELATED"/>
    <property type="match status" value="1"/>
</dbReference>
<dbReference type="SFLD" id="SFLDS00029">
    <property type="entry name" value="Radical_SAM"/>
    <property type="match status" value="1"/>
</dbReference>
<protein>
    <submittedName>
        <fullName evidence="8">Radical SAM protein</fullName>
    </submittedName>
</protein>
<dbReference type="PROSITE" id="PS51332">
    <property type="entry name" value="B12_BINDING"/>
    <property type="match status" value="1"/>
</dbReference>
<proteinExistence type="predicted"/>
<evidence type="ECO:0000313" key="8">
    <source>
        <dbReference type="EMBL" id="QWV93559.1"/>
    </source>
</evidence>
<evidence type="ECO:0000256" key="5">
    <source>
        <dbReference type="ARBA" id="ARBA00023014"/>
    </source>
</evidence>
<dbReference type="InterPro" id="IPR006158">
    <property type="entry name" value="Cobalamin-bd"/>
</dbReference>
<dbReference type="SMART" id="SM00729">
    <property type="entry name" value="Elp3"/>
    <property type="match status" value="1"/>
</dbReference>
<comment type="cofactor">
    <cofactor evidence="1">
        <name>[4Fe-4S] cluster</name>
        <dbReference type="ChEBI" id="CHEBI:49883"/>
    </cofactor>
</comment>
<name>A0ABX8J524_9BACT</name>
<dbReference type="Pfam" id="PF04055">
    <property type="entry name" value="Radical_SAM"/>
    <property type="match status" value="1"/>
</dbReference>